<keyword evidence="16" id="KW-1185">Reference proteome</keyword>
<evidence type="ECO:0000256" key="5">
    <source>
        <dbReference type="ARBA" id="ARBA00022833"/>
    </source>
</evidence>
<evidence type="ECO:0000256" key="1">
    <source>
        <dbReference type="ARBA" id="ARBA00004642"/>
    </source>
</evidence>
<dbReference type="Pfam" id="PF05485">
    <property type="entry name" value="THAP"/>
    <property type="match status" value="1"/>
</dbReference>
<dbReference type="SMART" id="SM00980">
    <property type="entry name" value="THAP"/>
    <property type="match status" value="1"/>
</dbReference>
<dbReference type="AlphaFoldDB" id="A0A8S3W2H4"/>
<reference evidence="15" key="1">
    <citation type="submission" date="2021-04" db="EMBL/GenBank/DDBJ databases">
        <authorList>
            <person name="Tunstrom K."/>
        </authorList>
    </citation>
    <scope>NUCLEOTIDE SEQUENCE</scope>
</reference>
<dbReference type="GO" id="GO:0043565">
    <property type="term" value="F:sequence-specific DNA binding"/>
    <property type="evidence" value="ECO:0007669"/>
    <property type="project" value="InterPro"/>
</dbReference>
<feature type="domain" description="THAP-type" evidence="14">
    <location>
        <begin position="1"/>
        <end position="87"/>
    </location>
</feature>
<sequence>MTICAVKSCKNYSWKKDKDKNITFHKFPTDPVTSSRWTEIIRRARNESWWKPKERTCICSVHFHVKDTYTTKSGRRRIRSGAVPTKALYISSIISDDDETENLNEDDDIPSNLDGNSEELVEKNLNESSTSTGQKTGNNESAITNQEEEPEIQSSDLESILDTPKKAKLRKELRRKSALQMKHVKKIKLLQQKNRRLRKEMPPYDKL</sequence>
<dbReference type="GO" id="GO:0008270">
    <property type="term" value="F:zinc ion binding"/>
    <property type="evidence" value="ECO:0007669"/>
    <property type="project" value="UniProtKB-KW"/>
</dbReference>
<dbReference type="PANTHER" id="PTHR46600">
    <property type="entry name" value="THAP DOMAIN-CONTAINING"/>
    <property type="match status" value="1"/>
</dbReference>
<keyword evidence="5" id="KW-0862">Zinc</keyword>
<organism evidence="15 16">
    <name type="scientific">Parnassius apollo</name>
    <name type="common">Apollo butterfly</name>
    <name type="synonym">Papilio apollo</name>
    <dbReference type="NCBI Taxonomy" id="110799"/>
    <lineage>
        <taxon>Eukaryota</taxon>
        <taxon>Metazoa</taxon>
        <taxon>Ecdysozoa</taxon>
        <taxon>Arthropoda</taxon>
        <taxon>Hexapoda</taxon>
        <taxon>Insecta</taxon>
        <taxon>Pterygota</taxon>
        <taxon>Neoptera</taxon>
        <taxon>Endopterygota</taxon>
        <taxon>Lepidoptera</taxon>
        <taxon>Glossata</taxon>
        <taxon>Ditrysia</taxon>
        <taxon>Papilionoidea</taxon>
        <taxon>Papilionidae</taxon>
        <taxon>Parnassiinae</taxon>
        <taxon>Parnassini</taxon>
        <taxon>Parnassius</taxon>
        <taxon>Parnassius</taxon>
    </lineage>
</organism>
<evidence type="ECO:0000256" key="3">
    <source>
        <dbReference type="ARBA" id="ARBA00022723"/>
    </source>
</evidence>
<comment type="caution">
    <text evidence="15">The sequence shown here is derived from an EMBL/GenBank/DDBJ whole genome shotgun (WGS) entry which is preliminary data.</text>
</comment>
<dbReference type="PROSITE" id="PS50950">
    <property type="entry name" value="ZF_THAP"/>
    <property type="match status" value="1"/>
</dbReference>
<evidence type="ECO:0000256" key="10">
    <source>
        <dbReference type="ARBA" id="ARBA00023242"/>
    </source>
</evidence>
<evidence type="ECO:0000256" key="8">
    <source>
        <dbReference type="ARBA" id="ARBA00023125"/>
    </source>
</evidence>
<comment type="similarity">
    <text evidence="2">Belongs to the THAP1 family.</text>
</comment>
<protein>
    <submittedName>
        <fullName evidence="15">(apollo) hypothetical protein</fullName>
    </submittedName>
</protein>
<dbReference type="InterPro" id="IPR026516">
    <property type="entry name" value="THAP1/10"/>
</dbReference>
<name>A0A8S3W2H4_PARAO</name>
<evidence type="ECO:0000256" key="6">
    <source>
        <dbReference type="ARBA" id="ARBA00023015"/>
    </source>
</evidence>
<dbReference type="InterPro" id="IPR006612">
    <property type="entry name" value="THAP_Znf"/>
</dbReference>
<evidence type="ECO:0000256" key="7">
    <source>
        <dbReference type="ARBA" id="ARBA00023054"/>
    </source>
</evidence>
<proteinExistence type="inferred from homology"/>
<dbReference type="SMART" id="SM00692">
    <property type="entry name" value="DM3"/>
    <property type="match status" value="1"/>
</dbReference>
<dbReference type="GO" id="GO:0005654">
    <property type="term" value="C:nucleoplasm"/>
    <property type="evidence" value="ECO:0007669"/>
    <property type="project" value="UniProtKB-SubCell"/>
</dbReference>
<comment type="subcellular location">
    <subcellularLocation>
        <location evidence="1">Nucleus</location>
        <location evidence="1">Nucleoplasm</location>
    </subcellularLocation>
</comment>
<evidence type="ECO:0000256" key="13">
    <source>
        <dbReference type="SAM" id="MobiDB-lite"/>
    </source>
</evidence>
<keyword evidence="7" id="KW-0175">Coiled coil</keyword>
<keyword evidence="4 12" id="KW-0863">Zinc-finger</keyword>
<keyword evidence="11" id="KW-0131">Cell cycle</keyword>
<dbReference type="EMBL" id="CAJQZP010000081">
    <property type="protein sequence ID" value="CAG4937301.1"/>
    <property type="molecule type" value="Genomic_DNA"/>
</dbReference>
<dbReference type="PANTHER" id="PTHR46600:SF1">
    <property type="entry name" value="THAP DOMAIN-CONTAINING PROTEIN 1"/>
    <property type="match status" value="1"/>
</dbReference>
<accession>A0A8S3W2H4</accession>
<evidence type="ECO:0000256" key="9">
    <source>
        <dbReference type="ARBA" id="ARBA00023163"/>
    </source>
</evidence>
<gene>
    <name evidence="15" type="ORF">PAPOLLO_LOCUS1388</name>
</gene>
<keyword evidence="8 12" id="KW-0238">DNA-binding</keyword>
<evidence type="ECO:0000259" key="14">
    <source>
        <dbReference type="PROSITE" id="PS50950"/>
    </source>
</evidence>
<dbReference type="Proteomes" id="UP000691718">
    <property type="component" value="Unassembled WGS sequence"/>
</dbReference>
<keyword evidence="10" id="KW-0539">Nucleus</keyword>
<feature type="region of interest" description="Disordered" evidence="13">
    <location>
        <begin position="124"/>
        <end position="162"/>
    </location>
</feature>
<evidence type="ECO:0000313" key="16">
    <source>
        <dbReference type="Proteomes" id="UP000691718"/>
    </source>
</evidence>
<evidence type="ECO:0000256" key="12">
    <source>
        <dbReference type="PROSITE-ProRule" id="PRU00309"/>
    </source>
</evidence>
<evidence type="ECO:0000256" key="11">
    <source>
        <dbReference type="ARBA" id="ARBA00023306"/>
    </source>
</evidence>
<keyword evidence="6" id="KW-0805">Transcription regulation</keyword>
<evidence type="ECO:0000313" key="15">
    <source>
        <dbReference type="EMBL" id="CAG4937301.1"/>
    </source>
</evidence>
<dbReference type="OrthoDB" id="7312725at2759"/>
<evidence type="ECO:0000256" key="4">
    <source>
        <dbReference type="ARBA" id="ARBA00022771"/>
    </source>
</evidence>
<keyword evidence="9" id="KW-0804">Transcription</keyword>
<feature type="compositionally biased region" description="Polar residues" evidence="13">
    <location>
        <begin position="126"/>
        <end position="145"/>
    </location>
</feature>
<keyword evidence="3" id="KW-0479">Metal-binding</keyword>
<evidence type="ECO:0000256" key="2">
    <source>
        <dbReference type="ARBA" id="ARBA00006177"/>
    </source>
</evidence>